<reference evidence="3 4" key="1">
    <citation type="submission" date="2014-06" db="EMBL/GenBank/DDBJ databases">
        <title>Draft genome sequence of Paenibacillus sp. MSt1.</title>
        <authorList>
            <person name="Aw Y.K."/>
            <person name="Ong K.S."/>
            <person name="Gan H.M."/>
            <person name="Lee S.M."/>
        </authorList>
    </citation>
    <scope>NUCLEOTIDE SEQUENCE [LARGE SCALE GENOMIC DNA]</scope>
    <source>
        <strain evidence="3 4">MSt1</strain>
    </source>
</reference>
<keyword evidence="1" id="KW-0732">Signal</keyword>
<feature type="signal peptide" evidence="1">
    <location>
        <begin position="1"/>
        <end position="24"/>
    </location>
</feature>
<dbReference type="PANTHER" id="PTHR33490:SF3">
    <property type="entry name" value="CONSERVED INTEGRAL MEMBRANE PROTEIN"/>
    <property type="match status" value="1"/>
</dbReference>
<dbReference type="SUPFAM" id="SSF54001">
    <property type="entry name" value="Cysteine proteinases"/>
    <property type="match status" value="1"/>
</dbReference>
<feature type="domain" description="Transglutaminase-like" evidence="2">
    <location>
        <begin position="180"/>
        <end position="239"/>
    </location>
</feature>
<dbReference type="PANTHER" id="PTHR33490">
    <property type="entry name" value="BLR5614 PROTEIN-RELATED"/>
    <property type="match status" value="1"/>
</dbReference>
<evidence type="ECO:0000313" key="4">
    <source>
        <dbReference type="Proteomes" id="UP000028123"/>
    </source>
</evidence>
<dbReference type="Pfam" id="PF01841">
    <property type="entry name" value="Transglut_core"/>
    <property type="match status" value="1"/>
</dbReference>
<gene>
    <name evidence="3" type="ORF">ET33_29565</name>
</gene>
<dbReference type="InterPro" id="IPR038765">
    <property type="entry name" value="Papain-like_cys_pep_sf"/>
</dbReference>
<evidence type="ECO:0000313" key="3">
    <source>
        <dbReference type="EMBL" id="KEQ26893.1"/>
    </source>
</evidence>
<dbReference type="SMART" id="SM00460">
    <property type="entry name" value="TGc"/>
    <property type="match status" value="1"/>
</dbReference>
<dbReference type="eggNOG" id="COG1305">
    <property type="taxonomic scope" value="Bacteria"/>
</dbReference>
<evidence type="ECO:0000256" key="1">
    <source>
        <dbReference type="SAM" id="SignalP"/>
    </source>
</evidence>
<dbReference type="Proteomes" id="UP000028123">
    <property type="component" value="Unassembled WGS sequence"/>
</dbReference>
<dbReference type="EMBL" id="JNVM01000005">
    <property type="protein sequence ID" value="KEQ26893.1"/>
    <property type="molecule type" value="Genomic_DNA"/>
</dbReference>
<accession>A0A081P870</accession>
<dbReference type="InterPro" id="IPR002931">
    <property type="entry name" value="Transglutaminase-like"/>
</dbReference>
<name>A0A081P870_9BACL</name>
<protein>
    <recommendedName>
        <fullName evidence="2">Transglutaminase-like domain-containing protein</fullName>
    </recommendedName>
</protein>
<proteinExistence type="predicted"/>
<feature type="chain" id="PRO_5001761428" description="Transglutaminase-like domain-containing protein" evidence="1">
    <location>
        <begin position="25"/>
        <end position="265"/>
    </location>
</feature>
<comment type="caution">
    <text evidence="3">The sequence shown here is derived from an EMBL/GenBank/DDBJ whole genome shotgun (WGS) entry which is preliminary data.</text>
</comment>
<keyword evidence="4" id="KW-1185">Reference proteome</keyword>
<organism evidence="3 4">
    <name type="scientific">Paenibacillus tyrfis</name>
    <dbReference type="NCBI Taxonomy" id="1501230"/>
    <lineage>
        <taxon>Bacteria</taxon>
        <taxon>Bacillati</taxon>
        <taxon>Bacillota</taxon>
        <taxon>Bacilli</taxon>
        <taxon>Bacillales</taxon>
        <taxon>Paenibacillaceae</taxon>
        <taxon>Paenibacillus</taxon>
    </lineage>
</organism>
<dbReference type="OrthoDB" id="9787782at2"/>
<dbReference type="Gene3D" id="3.10.620.30">
    <property type="match status" value="1"/>
</dbReference>
<sequence length="265" mass="29724">MFKKLLAMTFITTLLLTAPKGTYAATENYQIDRTALDKGLIAVNYTPDTDTKTIVRISKGNDNYDYTLTNGAHYPLQRGNGTYSVLIAQLMSDNKYKVVSKESIELKLDNENAVFVQSIPLINWNSNTKAVVQMNKLTNAAMTDMEKTAAIYAYITKNIQYDYEKAQSVKAGYIPNLDAIYDSSKGICYDYAALFAAMARSQNIPTRLMMGYEASAPTTYHAWNQVFLNGQWVTIDTTYDAVRVQNGENTPMIKNAADYTITQVY</sequence>
<dbReference type="AlphaFoldDB" id="A0A081P870"/>
<dbReference type="RefSeq" id="WP_036678217.1">
    <property type="nucleotide sequence ID" value="NZ_JNVM01000005.1"/>
</dbReference>
<evidence type="ECO:0000259" key="2">
    <source>
        <dbReference type="SMART" id="SM00460"/>
    </source>
</evidence>